<dbReference type="PANTHER" id="PTHR31681">
    <property type="entry name" value="C2H2-LIKE ZINC FINGER PROTEIN"/>
    <property type="match status" value="1"/>
</dbReference>
<dbReference type="InterPro" id="IPR005174">
    <property type="entry name" value="KIB1-4_b-propeller"/>
</dbReference>
<feature type="domain" description="KIB1-4 beta-propeller" evidence="1">
    <location>
        <begin position="101"/>
        <end position="284"/>
    </location>
</feature>
<protein>
    <submittedName>
        <fullName evidence="3">Uncharacterized protein LOC104748738</fullName>
    </submittedName>
</protein>
<reference evidence="2" key="1">
    <citation type="journal article" date="2014" name="Nat. Commun.">
        <title>The emerging biofuel crop Camelina sativa retains a highly undifferentiated hexaploid genome structure.</title>
        <authorList>
            <person name="Kagale S."/>
            <person name="Koh C."/>
            <person name="Nixon J."/>
            <person name="Bollina V."/>
            <person name="Clarke W.E."/>
            <person name="Tuteja R."/>
            <person name="Spillane C."/>
            <person name="Robinson S.J."/>
            <person name="Links M.G."/>
            <person name="Clarke C."/>
            <person name="Higgins E.E."/>
            <person name="Huebert T."/>
            <person name="Sharpe A.G."/>
            <person name="Parkin I.A."/>
        </authorList>
    </citation>
    <scope>NUCLEOTIDE SEQUENCE [LARGE SCALE GENOMIC DNA]</scope>
    <source>
        <strain evidence="2">cv. DH55</strain>
    </source>
</reference>
<dbReference type="PANTHER" id="PTHR31681:SF54">
    <property type="entry name" value="DUF295 DOMAIN-CONTAINING PROTEIN-RELATED"/>
    <property type="match status" value="1"/>
</dbReference>
<dbReference type="RefSeq" id="XP_019092355.1">
    <property type="nucleotide sequence ID" value="XM_019236810.1"/>
</dbReference>
<name>A0ABM1R017_CAMSA</name>
<organism evidence="2 3">
    <name type="scientific">Camelina sativa</name>
    <name type="common">False flax</name>
    <name type="synonym">Myagrum sativum</name>
    <dbReference type="NCBI Taxonomy" id="90675"/>
    <lineage>
        <taxon>Eukaryota</taxon>
        <taxon>Viridiplantae</taxon>
        <taxon>Streptophyta</taxon>
        <taxon>Embryophyta</taxon>
        <taxon>Tracheophyta</taxon>
        <taxon>Spermatophyta</taxon>
        <taxon>Magnoliopsida</taxon>
        <taxon>eudicotyledons</taxon>
        <taxon>Gunneridae</taxon>
        <taxon>Pentapetalae</taxon>
        <taxon>rosids</taxon>
        <taxon>malvids</taxon>
        <taxon>Brassicales</taxon>
        <taxon>Brassicaceae</taxon>
        <taxon>Camelineae</taxon>
        <taxon>Camelina</taxon>
    </lineage>
</organism>
<keyword evidence="2" id="KW-1185">Reference proteome</keyword>
<reference evidence="3" key="2">
    <citation type="submission" date="2025-08" db="UniProtKB">
        <authorList>
            <consortium name="RefSeq"/>
        </authorList>
    </citation>
    <scope>IDENTIFICATION</scope>
    <source>
        <tissue evidence="3">Leaf</tissue>
    </source>
</reference>
<accession>A0ABM1R017</accession>
<dbReference type="GeneID" id="104748738"/>
<evidence type="ECO:0000313" key="2">
    <source>
        <dbReference type="Proteomes" id="UP000694864"/>
    </source>
</evidence>
<gene>
    <name evidence="3" type="primary">LOC104748738</name>
</gene>
<evidence type="ECO:0000313" key="3">
    <source>
        <dbReference type="RefSeq" id="XP_019092355.1"/>
    </source>
</evidence>
<evidence type="ECO:0000259" key="1">
    <source>
        <dbReference type="Pfam" id="PF03478"/>
    </source>
</evidence>
<dbReference type="Pfam" id="PF03478">
    <property type="entry name" value="Beta-prop_KIB1-4"/>
    <property type="match status" value="1"/>
</dbReference>
<proteinExistence type="predicted"/>
<dbReference type="Proteomes" id="UP000694864">
    <property type="component" value="Chromosome 15"/>
</dbReference>
<sequence length="329" mass="37091">MSLFLNQASMLCQGKPALMRSSHFLSNRFSSSSLQLTCNRLSSSPHVTKRRHTCLAKKKVPVDDRYEIMWHPYTCSLATFNHDGILGFIHSCWESGEPKHFSSPPLVTLPRCQTQIVNNVSSSSPLDDEDCVVAVKFLGPQISFFRPAQSNSGWTNVRIANPCFYSSQVMFSKKHNMFRIPGSGGHIIGSWDLHTHKLKTQNLRFRNLPGLTKTQRQLLESCCTSVLLLESESTDETLLVKWYRKASGKIMRTKAVMVFKLDHKGNATYTQDIGDLFIYLSQNENSNEIFCDLAAEFDSGLDWKPNYVEVLDGDWCSFSINLASGGLCL</sequence>